<feature type="region of interest" description="Disordered" evidence="2">
    <location>
        <begin position="85"/>
        <end position="163"/>
    </location>
</feature>
<dbReference type="Proteomes" id="UP000027265">
    <property type="component" value="Unassembled WGS sequence"/>
</dbReference>
<evidence type="ECO:0000313" key="4">
    <source>
        <dbReference type="Proteomes" id="UP000027265"/>
    </source>
</evidence>
<feature type="region of interest" description="Disordered" evidence="2">
    <location>
        <begin position="397"/>
        <end position="450"/>
    </location>
</feature>
<organism evidence="3 4">
    <name type="scientific">Jaapia argillacea MUCL 33604</name>
    <dbReference type="NCBI Taxonomy" id="933084"/>
    <lineage>
        <taxon>Eukaryota</taxon>
        <taxon>Fungi</taxon>
        <taxon>Dikarya</taxon>
        <taxon>Basidiomycota</taxon>
        <taxon>Agaricomycotina</taxon>
        <taxon>Agaricomycetes</taxon>
        <taxon>Agaricomycetidae</taxon>
        <taxon>Jaapiales</taxon>
        <taxon>Jaapiaceae</taxon>
        <taxon>Jaapia</taxon>
    </lineage>
</organism>
<accession>A0A067Q1V5</accession>
<evidence type="ECO:0000313" key="3">
    <source>
        <dbReference type="EMBL" id="KDQ57452.1"/>
    </source>
</evidence>
<dbReference type="EMBL" id="KL197719">
    <property type="protein sequence ID" value="KDQ57452.1"/>
    <property type="molecule type" value="Genomic_DNA"/>
</dbReference>
<proteinExistence type="predicted"/>
<feature type="region of interest" description="Disordered" evidence="2">
    <location>
        <begin position="36"/>
        <end position="66"/>
    </location>
</feature>
<feature type="compositionally biased region" description="Basic and acidic residues" evidence="2">
    <location>
        <begin position="122"/>
        <end position="139"/>
    </location>
</feature>
<evidence type="ECO:0000256" key="1">
    <source>
        <dbReference type="SAM" id="Coils"/>
    </source>
</evidence>
<sequence>MLYSRDDVSSIYSFNTQPMTRCTTVTDYTDLPTPVDEIPAPYPTKRVVSGPRGMSTTAHAQLRSGPTSFRDFQRVQSQNHNLGAIPEAKGESASPGQPRGFDFSPGLDTELARSSTRRSRGSAKDLIKRYESLHSDSPKRPRRPSIIPHPTMQPPPGFPASAIKKHSPLRQSFRNLLSVFGRKSGTKSKDKDEAIRYFAPPQEEPPAILVADWANGGTNETRSHVEPDPFRTGPILYLSYPSTPTSPQPLRPVWTSCIASLFPTHLLLTSFTTQHNPHSQVIPFASCTDVRSVPLGQLDPSERDLLPGSTKQGTDDKIGHKVFEIFFDTGLKEKIAVSNVRDRAGWVSAIWDVLLRLQEHKPRDSVIDMRIADAEVDSTPSRSGFLSISSKAPTPNPSLAAYMDRSLPPTPALSASPAPSYRPPTDTTTPPRSSLYLPSTPSRARSKSPSIANLDQLSVVKQRLAQINRASSNVSKQSCKSAASRVGSIYSRSSADKKGEEQEESIIDSYIDQVPGSPLSVYTQQTAATTPLRNSFAVVEDSSLQVIEHLKEHSNQLADVGDRVANLYSDIHIISADLKDAIVANSTTNHNTPDLQPTIISKLENLSSMIQDQSRASKEGLQTSSEHVSSVVAKIDAVAETLKQLESAGQREVVVQNLAPSETKDDQSPMHAKLDELLHLCQQSANKEQVDTLAEPTTQALESPELEQVIALLKDNENYRTLQLEQQADSVRYLNELNTWLETFVNHGVSQMQSTVESVEGLRQDLGLHPGIRDENACAPTETIVGHISRLVDESRERVDDTRTLQASVHGLIVAVNEHLRMNAESRNSLNTESIVALIERQRQEQERMLRGLAAELSNEIRGERLRFVDAMQEATAINVQVHVEQFKKELTREVVSMTQEVSRMQREKQVLEQQIGDLFAFYCKQKQCLRSSPQHNPNKDPNLPNEMLSDLP</sequence>
<dbReference type="STRING" id="933084.A0A067Q1V5"/>
<dbReference type="AlphaFoldDB" id="A0A067Q1V5"/>
<feature type="coiled-coil region" evidence="1">
    <location>
        <begin position="888"/>
        <end position="915"/>
    </location>
</feature>
<protein>
    <recommendedName>
        <fullName evidence="5">PH domain-containing protein</fullName>
    </recommendedName>
</protein>
<dbReference type="HOGENOM" id="CLU_011049_0_0_1"/>
<reference evidence="4" key="1">
    <citation type="journal article" date="2014" name="Proc. Natl. Acad. Sci. U.S.A.">
        <title>Extensive sampling of basidiomycete genomes demonstrates inadequacy of the white-rot/brown-rot paradigm for wood decay fungi.</title>
        <authorList>
            <person name="Riley R."/>
            <person name="Salamov A.A."/>
            <person name="Brown D.W."/>
            <person name="Nagy L.G."/>
            <person name="Floudas D."/>
            <person name="Held B.W."/>
            <person name="Levasseur A."/>
            <person name="Lombard V."/>
            <person name="Morin E."/>
            <person name="Otillar R."/>
            <person name="Lindquist E.A."/>
            <person name="Sun H."/>
            <person name="LaButti K.M."/>
            <person name="Schmutz J."/>
            <person name="Jabbour D."/>
            <person name="Luo H."/>
            <person name="Baker S.E."/>
            <person name="Pisabarro A.G."/>
            <person name="Walton J.D."/>
            <person name="Blanchette R.A."/>
            <person name="Henrissat B."/>
            <person name="Martin F."/>
            <person name="Cullen D."/>
            <person name="Hibbett D.S."/>
            <person name="Grigoriev I.V."/>
        </authorList>
    </citation>
    <scope>NUCLEOTIDE SEQUENCE [LARGE SCALE GENOMIC DNA]</scope>
    <source>
        <strain evidence="4">MUCL 33604</strain>
    </source>
</reference>
<evidence type="ECO:0000256" key="2">
    <source>
        <dbReference type="SAM" id="MobiDB-lite"/>
    </source>
</evidence>
<feature type="compositionally biased region" description="Low complexity" evidence="2">
    <location>
        <begin position="412"/>
        <end position="431"/>
    </location>
</feature>
<feature type="region of interest" description="Disordered" evidence="2">
    <location>
        <begin position="485"/>
        <end position="504"/>
    </location>
</feature>
<keyword evidence="1" id="KW-0175">Coiled coil</keyword>
<dbReference type="OrthoDB" id="2261329at2759"/>
<dbReference type="InParanoid" id="A0A067Q1V5"/>
<feature type="region of interest" description="Disordered" evidence="2">
    <location>
        <begin position="931"/>
        <end position="953"/>
    </location>
</feature>
<evidence type="ECO:0008006" key="5">
    <source>
        <dbReference type="Google" id="ProtNLM"/>
    </source>
</evidence>
<feature type="compositionally biased region" description="Polar residues" evidence="2">
    <location>
        <begin position="436"/>
        <end position="450"/>
    </location>
</feature>
<keyword evidence="4" id="KW-1185">Reference proteome</keyword>
<feature type="compositionally biased region" description="Polar residues" evidence="2">
    <location>
        <begin position="54"/>
        <end position="66"/>
    </location>
</feature>
<name>A0A067Q1V5_9AGAM</name>
<gene>
    <name evidence="3" type="ORF">JAAARDRAFT_265172</name>
</gene>